<accession>A0A8S5LZW8</accession>
<reference evidence="1" key="1">
    <citation type="journal article" date="2021" name="Proc. Natl. Acad. Sci. U.S.A.">
        <title>A Catalog of Tens of Thousands of Viruses from Human Metagenomes Reveals Hidden Associations with Chronic Diseases.</title>
        <authorList>
            <person name="Tisza M.J."/>
            <person name="Buck C.B."/>
        </authorList>
    </citation>
    <scope>NUCLEOTIDE SEQUENCE</scope>
    <source>
        <strain evidence="1">Ctqw35</strain>
    </source>
</reference>
<evidence type="ECO:0000313" key="1">
    <source>
        <dbReference type="EMBL" id="DAD75424.1"/>
    </source>
</evidence>
<protein>
    <submittedName>
        <fullName evidence="1">Uncharacterized protein</fullName>
    </submittedName>
</protein>
<proteinExistence type="predicted"/>
<organism evidence="1">
    <name type="scientific">Siphoviridae sp. ctqw35</name>
    <dbReference type="NCBI Taxonomy" id="2826471"/>
    <lineage>
        <taxon>Viruses</taxon>
        <taxon>Duplodnaviria</taxon>
        <taxon>Heunggongvirae</taxon>
        <taxon>Uroviricota</taxon>
        <taxon>Caudoviricetes</taxon>
    </lineage>
</organism>
<sequence>MEEQLRIVVDKKGHTYIWLKGQRIKHTRKIKFEVGQNTGYIPKIEIEKDLLPETNLEEYFNKI</sequence>
<dbReference type="EMBL" id="BK014782">
    <property type="protein sequence ID" value="DAD75424.1"/>
    <property type="molecule type" value="Genomic_DNA"/>
</dbReference>
<name>A0A8S5LZW8_9CAUD</name>